<keyword evidence="10" id="KW-1185">Reference proteome</keyword>
<dbReference type="NCBIfam" id="NF008229">
    <property type="entry name" value="PRK10996.1"/>
    <property type="match status" value="1"/>
</dbReference>
<dbReference type="InterPro" id="IPR049299">
    <property type="entry name" value="Thio2_N"/>
</dbReference>
<evidence type="ECO:0000313" key="10">
    <source>
        <dbReference type="Proteomes" id="UP000619033"/>
    </source>
</evidence>
<dbReference type="InterPro" id="IPR017937">
    <property type="entry name" value="Thioredoxin_CS"/>
</dbReference>
<keyword evidence="6" id="KW-0676">Redox-active center</keyword>
<evidence type="ECO:0000256" key="4">
    <source>
        <dbReference type="ARBA" id="ARBA00022982"/>
    </source>
</evidence>
<organism evidence="9 10">
    <name type="scientific">Fuscibacter oryzae</name>
    <dbReference type="NCBI Taxonomy" id="2803939"/>
    <lineage>
        <taxon>Bacteria</taxon>
        <taxon>Pseudomonadati</taxon>
        <taxon>Pseudomonadota</taxon>
        <taxon>Alphaproteobacteria</taxon>
        <taxon>Rhodobacterales</taxon>
        <taxon>Paracoccaceae</taxon>
        <taxon>Fuscibacter</taxon>
    </lineage>
</organism>
<dbReference type="Gene3D" id="3.40.30.10">
    <property type="entry name" value="Glutaredoxin"/>
    <property type="match status" value="1"/>
</dbReference>
<dbReference type="PANTHER" id="PTHR45663:SF11">
    <property type="entry name" value="GEO12009P1"/>
    <property type="match status" value="1"/>
</dbReference>
<comment type="similarity">
    <text evidence="1">Belongs to the thioredoxin family.</text>
</comment>
<dbReference type="InterPro" id="IPR005746">
    <property type="entry name" value="Thioredoxin"/>
</dbReference>
<reference evidence="9" key="1">
    <citation type="submission" date="2021-01" db="EMBL/GenBank/DDBJ databases">
        <title>Genome seq and assembly of Tabrizicola sp. KVB23.</title>
        <authorList>
            <person name="Chhetri G."/>
        </authorList>
    </citation>
    <scope>NUCLEOTIDE SEQUENCE</scope>
    <source>
        <strain evidence="9">KVB23</strain>
    </source>
</reference>
<comment type="caution">
    <text evidence="9">The sequence shown here is derived from an EMBL/GenBank/DDBJ whole genome shotgun (WGS) entry which is preliminary data.</text>
</comment>
<name>A0A8J7MXV7_9RHOB</name>
<dbReference type="GO" id="GO:0046872">
    <property type="term" value="F:metal ion binding"/>
    <property type="evidence" value="ECO:0007669"/>
    <property type="project" value="UniProtKB-KW"/>
</dbReference>
<dbReference type="PANTHER" id="PTHR45663">
    <property type="entry name" value="GEO12009P1"/>
    <property type="match status" value="1"/>
</dbReference>
<evidence type="ECO:0000256" key="2">
    <source>
        <dbReference type="ARBA" id="ARBA00022448"/>
    </source>
</evidence>
<evidence type="ECO:0000259" key="8">
    <source>
        <dbReference type="PROSITE" id="PS51352"/>
    </source>
</evidence>
<dbReference type="InterPro" id="IPR036249">
    <property type="entry name" value="Thioredoxin-like_sf"/>
</dbReference>
<keyword evidence="3" id="KW-0479">Metal-binding</keyword>
<proteinExistence type="inferred from homology"/>
<dbReference type="Pfam" id="PF21352">
    <property type="entry name" value="Zn_ribbon_Thio2"/>
    <property type="match status" value="1"/>
</dbReference>
<evidence type="ECO:0000256" key="5">
    <source>
        <dbReference type="ARBA" id="ARBA00023157"/>
    </source>
</evidence>
<dbReference type="Pfam" id="PF00085">
    <property type="entry name" value="Thioredoxin"/>
    <property type="match status" value="1"/>
</dbReference>
<protein>
    <recommendedName>
        <fullName evidence="7">Thioredoxin</fullName>
    </recommendedName>
</protein>
<dbReference type="InterPro" id="IPR013766">
    <property type="entry name" value="Thioredoxin_domain"/>
</dbReference>
<evidence type="ECO:0000256" key="7">
    <source>
        <dbReference type="NCBIfam" id="TIGR01068"/>
    </source>
</evidence>
<dbReference type="PRINTS" id="PR00421">
    <property type="entry name" value="THIOREDOXIN"/>
</dbReference>
<dbReference type="EMBL" id="JAESVP010000012">
    <property type="protein sequence ID" value="MBL4929944.1"/>
    <property type="molecule type" value="Genomic_DNA"/>
</dbReference>
<evidence type="ECO:0000313" key="9">
    <source>
        <dbReference type="EMBL" id="MBL4929944.1"/>
    </source>
</evidence>
<gene>
    <name evidence="9" type="primary">trxC</name>
    <name evidence="9" type="ORF">JI744_17725</name>
</gene>
<dbReference type="GO" id="GO:0015035">
    <property type="term" value="F:protein-disulfide reductase activity"/>
    <property type="evidence" value="ECO:0007669"/>
    <property type="project" value="UniProtKB-UniRule"/>
</dbReference>
<dbReference type="PROSITE" id="PS51352">
    <property type="entry name" value="THIOREDOXIN_2"/>
    <property type="match status" value="1"/>
</dbReference>
<dbReference type="AlphaFoldDB" id="A0A8J7MXV7"/>
<evidence type="ECO:0000256" key="3">
    <source>
        <dbReference type="ARBA" id="ARBA00022723"/>
    </source>
</evidence>
<dbReference type="Gene3D" id="2.30.30.380">
    <property type="entry name" value="Zn-finger domain of Sec23/24"/>
    <property type="match status" value="1"/>
</dbReference>
<keyword evidence="2" id="KW-0813">Transport</keyword>
<dbReference type="CDD" id="cd02947">
    <property type="entry name" value="TRX_family"/>
    <property type="match status" value="1"/>
</dbReference>
<dbReference type="SUPFAM" id="SSF52833">
    <property type="entry name" value="Thioredoxin-like"/>
    <property type="match status" value="1"/>
</dbReference>
<feature type="domain" description="Thioredoxin" evidence="8">
    <location>
        <begin position="27"/>
        <end position="149"/>
    </location>
</feature>
<dbReference type="NCBIfam" id="TIGR01068">
    <property type="entry name" value="thioredoxin"/>
    <property type="match status" value="1"/>
</dbReference>
<sequence length="149" mass="16204">MSTQTRSAVKLCCATCGQMNRVPADRLAQGPKCGHCGDPLADGRVFELDRLSHDKAVQGDDLPLLVDYWAPWCGPCRSMAPEFKKAAAELAPAVRLAKLNTEDHPEIASRARIQGIPALILYRNGREVARLAGARPARDILAFVRQSLA</sequence>
<keyword evidence="5" id="KW-1015">Disulfide bond</keyword>
<evidence type="ECO:0000256" key="1">
    <source>
        <dbReference type="ARBA" id="ARBA00008987"/>
    </source>
</evidence>
<evidence type="ECO:0000256" key="6">
    <source>
        <dbReference type="ARBA" id="ARBA00023284"/>
    </source>
</evidence>
<dbReference type="RefSeq" id="WP_202662512.1">
    <property type="nucleotide sequence ID" value="NZ_JAESVP010000012.1"/>
</dbReference>
<dbReference type="GO" id="GO:0045454">
    <property type="term" value="P:cell redox homeostasis"/>
    <property type="evidence" value="ECO:0007669"/>
    <property type="project" value="TreeGrafter"/>
</dbReference>
<dbReference type="Proteomes" id="UP000619033">
    <property type="component" value="Unassembled WGS sequence"/>
</dbReference>
<keyword evidence="4" id="KW-0249">Electron transport</keyword>
<accession>A0A8J7MXV7</accession>
<dbReference type="GO" id="GO:0005829">
    <property type="term" value="C:cytosol"/>
    <property type="evidence" value="ECO:0007669"/>
    <property type="project" value="TreeGrafter"/>
</dbReference>
<dbReference type="PROSITE" id="PS00194">
    <property type="entry name" value="THIOREDOXIN_1"/>
    <property type="match status" value="1"/>
</dbReference>